<feature type="transmembrane region" description="Helical" evidence="8">
    <location>
        <begin position="282"/>
        <end position="305"/>
    </location>
</feature>
<protein>
    <recommendedName>
        <fullName evidence="11">Adiponectin receptor protein</fullName>
    </recommendedName>
</protein>
<evidence type="ECO:0000313" key="9">
    <source>
        <dbReference type="EMBL" id="KYQ91030.1"/>
    </source>
</evidence>
<evidence type="ECO:0000256" key="5">
    <source>
        <dbReference type="ARBA" id="ARBA00023136"/>
    </source>
</evidence>
<evidence type="ECO:0000256" key="6">
    <source>
        <dbReference type="PIRSR" id="PIRSR604254-1"/>
    </source>
</evidence>
<comment type="caution">
    <text evidence="9">The sequence shown here is derived from an EMBL/GenBank/DDBJ whole genome shotgun (WGS) entry which is preliminary data.</text>
</comment>
<feature type="compositionally biased region" description="Polar residues" evidence="7">
    <location>
        <begin position="23"/>
        <end position="38"/>
    </location>
</feature>
<dbReference type="Proteomes" id="UP000076078">
    <property type="component" value="Unassembled WGS sequence"/>
</dbReference>
<dbReference type="AlphaFoldDB" id="A0A151ZAQ7"/>
<dbReference type="Pfam" id="PF03006">
    <property type="entry name" value="HlyIII"/>
    <property type="match status" value="1"/>
</dbReference>
<evidence type="ECO:0000256" key="1">
    <source>
        <dbReference type="ARBA" id="ARBA00004141"/>
    </source>
</evidence>
<dbReference type="InterPro" id="IPR004254">
    <property type="entry name" value="AdipoR/HlyIII-related"/>
</dbReference>
<name>A0A151ZAQ7_TIELA</name>
<evidence type="ECO:0000256" key="2">
    <source>
        <dbReference type="ARBA" id="ARBA00007018"/>
    </source>
</evidence>
<dbReference type="EMBL" id="LODT01000035">
    <property type="protein sequence ID" value="KYQ91030.1"/>
    <property type="molecule type" value="Genomic_DNA"/>
</dbReference>
<proteinExistence type="inferred from homology"/>
<evidence type="ECO:0000256" key="4">
    <source>
        <dbReference type="ARBA" id="ARBA00022989"/>
    </source>
</evidence>
<feature type="binding site" evidence="6">
    <location>
        <position position="302"/>
    </location>
    <ligand>
        <name>Zn(2+)</name>
        <dbReference type="ChEBI" id="CHEBI:29105"/>
    </ligand>
</feature>
<dbReference type="PANTHER" id="PTHR20855:SF52">
    <property type="entry name" value="ADIPONECTIN RECEPTOR PROTEIN"/>
    <property type="match status" value="1"/>
</dbReference>
<gene>
    <name evidence="9" type="ORF">DLAC_07930</name>
</gene>
<keyword evidence="4 8" id="KW-1133">Transmembrane helix</keyword>
<dbReference type="OrthoDB" id="529367at2759"/>
<feature type="transmembrane region" description="Helical" evidence="8">
    <location>
        <begin position="345"/>
        <end position="369"/>
    </location>
</feature>
<comment type="similarity">
    <text evidence="2">Belongs to the ADIPOR family.</text>
</comment>
<feature type="compositionally biased region" description="Low complexity" evidence="7">
    <location>
        <begin position="39"/>
        <end position="63"/>
    </location>
</feature>
<evidence type="ECO:0000256" key="7">
    <source>
        <dbReference type="SAM" id="MobiDB-lite"/>
    </source>
</evidence>
<feature type="compositionally biased region" description="Polar residues" evidence="7">
    <location>
        <begin position="131"/>
        <end position="142"/>
    </location>
</feature>
<evidence type="ECO:0008006" key="11">
    <source>
        <dbReference type="Google" id="ProtNLM"/>
    </source>
</evidence>
<dbReference type="GO" id="GO:0046872">
    <property type="term" value="F:metal ion binding"/>
    <property type="evidence" value="ECO:0007669"/>
    <property type="project" value="UniProtKB-KW"/>
</dbReference>
<organism evidence="9 10">
    <name type="scientific">Tieghemostelium lacteum</name>
    <name type="common">Slime mold</name>
    <name type="synonym">Dictyostelium lacteum</name>
    <dbReference type="NCBI Taxonomy" id="361077"/>
    <lineage>
        <taxon>Eukaryota</taxon>
        <taxon>Amoebozoa</taxon>
        <taxon>Evosea</taxon>
        <taxon>Eumycetozoa</taxon>
        <taxon>Dictyostelia</taxon>
        <taxon>Dictyosteliales</taxon>
        <taxon>Raperosteliaceae</taxon>
        <taxon>Tieghemostelium</taxon>
    </lineage>
</organism>
<dbReference type="GO" id="GO:0016020">
    <property type="term" value="C:membrane"/>
    <property type="evidence" value="ECO:0007669"/>
    <property type="project" value="UniProtKB-SubCell"/>
</dbReference>
<dbReference type="InParanoid" id="A0A151ZAQ7"/>
<feature type="compositionally biased region" description="Low complexity" evidence="7">
    <location>
        <begin position="143"/>
        <end position="161"/>
    </location>
</feature>
<evidence type="ECO:0000256" key="3">
    <source>
        <dbReference type="ARBA" id="ARBA00022692"/>
    </source>
</evidence>
<evidence type="ECO:0000313" key="10">
    <source>
        <dbReference type="Proteomes" id="UP000076078"/>
    </source>
</evidence>
<feature type="transmembrane region" description="Helical" evidence="8">
    <location>
        <begin position="317"/>
        <end position="339"/>
    </location>
</feature>
<feature type="region of interest" description="Disordered" evidence="7">
    <location>
        <begin position="23"/>
        <end position="77"/>
    </location>
</feature>
<keyword evidence="5 8" id="KW-0472">Membrane</keyword>
<keyword evidence="3 8" id="KW-0812">Transmembrane</keyword>
<feature type="transmembrane region" description="Helical" evidence="8">
    <location>
        <begin position="249"/>
        <end position="270"/>
    </location>
</feature>
<dbReference type="GO" id="GO:0038023">
    <property type="term" value="F:signaling receptor activity"/>
    <property type="evidence" value="ECO:0007669"/>
    <property type="project" value="TreeGrafter"/>
</dbReference>
<keyword evidence="6" id="KW-0862">Zinc</keyword>
<accession>A0A151ZAQ7</accession>
<feature type="transmembrane region" description="Helical" evidence="8">
    <location>
        <begin position="448"/>
        <end position="468"/>
    </location>
</feature>
<feature type="transmembrane region" description="Helical" evidence="8">
    <location>
        <begin position="376"/>
        <end position="397"/>
    </location>
</feature>
<sequence>MKNLIDSKNELIESLIDSEHIHLNNSQDSGTDSEIDNYSQSASSSLSSRHSSPSTSPITVIPKKFSKKKKSHYEEEEDTETILLTKIHHQHHGSTDHDSDTELLIFEKSKLLESSTSSLLTKRKSEEDTTLQDGNTTTNNAMSSGNSVLNSSHKSSSSLLSEDTTGLLDRNELESHLVGDNNDTSQIDNPLNEEYAGIDNKIKNTFVLTDYQNLPSYLQGNEYITSGYRVNFPFKLCLMSLFKMHNETLNIWTHLIGTIGFFFLMIYTQLTILVDAEPMDKFIFTIFFFGAISQMLFSTMFHLFCSVSPTTYLWFARLDYTGISLMIVGSYFPVLYYIFKCLQPLATLYITGISFLGVVGVIVGMLPIFQTHRFRTFRAVFFIIFGFYIIIPLPHLWVLKGFSYFAPVLWRLMLMGSIYISGATIYSTRCPECCCPGKLDYGWSSHPIWHIFCIVAALTQYYVCIYSYNNYGQTC</sequence>
<feature type="binding site" evidence="6">
    <location>
        <position position="450"/>
    </location>
    <ligand>
        <name>Zn(2+)</name>
        <dbReference type="ChEBI" id="CHEBI:29105"/>
    </ligand>
</feature>
<feature type="binding site" evidence="6">
    <location>
        <position position="446"/>
    </location>
    <ligand>
        <name>Zn(2+)</name>
        <dbReference type="ChEBI" id="CHEBI:29105"/>
    </ligand>
</feature>
<evidence type="ECO:0000256" key="8">
    <source>
        <dbReference type="SAM" id="Phobius"/>
    </source>
</evidence>
<feature type="region of interest" description="Disordered" evidence="7">
    <location>
        <begin position="116"/>
        <end position="164"/>
    </location>
</feature>
<keyword evidence="10" id="KW-1185">Reference proteome</keyword>
<dbReference type="STRING" id="361077.A0A151ZAQ7"/>
<keyword evidence="6" id="KW-0479">Metal-binding</keyword>
<reference evidence="9 10" key="1">
    <citation type="submission" date="2015-12" db="EMBL/GenBank/DDBJ databases">
        <title>Dictyostelia acquired genes for synthesis and detection of signals that induce cell-type specialization by lateral gene transfer from prokaryotes.</title>
        <authorList>
            <person name="Gloeckner G."/>
            <person name="Schaap P."/>
        </authorList>
    </citation>
    <scope>NUCLEOTIDE SEQUENCE [LARGE SCALE GENOMIC DNA]</scope>
    <source>
        <strain evidence="9 10">TK</strain>
    </source>
</reference>
<dbReference type="PANTHER" id="PTHR20855">
    <property type="entry name" value="ADIPOR/PROGESTIN RECEPTOR-RELATED"/>
    <property type="match status" value="1"/>
</dbReference>
<comment type="subcellular location">
    <subcellularLocation>
        <location evidence="1">Membrane</location>
        <topology evidence="1">Multi-pass membrane protein</topology>
    </subcellularLocation>
</comment>